<comment type="caution">
    <text evidence="15">The sequence shown here is derived from an EMBL/GenBank/DDBJ whole genome shotgun (WGS) entry which is preliminary data.</text>
</comment>
<dbReference type="PANTHER" id="PTHR10566:SF113">
    <property type="entry name" value="PROTEIN ACTIVITY OF BC1 COMPLEX KINASE 7, CHLOROPLASTIC"/>
    <property type="match status" value="1"/>
</dbReference>
<evidence type="ECO:0000313" key="15">
    <source>
        <dbReference type="EMBL" id="PVZ68139.1"/>
    </source>
</evidence>
<dbReference type="GO" id="GO:0010795">
    <property type="term" value="P:regulation of ubiquinone biosynthetic process"/>
    <property type="evidence" value="ECO:0007669"/>
    <property type="project" value="UniProtKB-UniRule"/>
</dbReference>
<keyword evidence="3 13" id="KW-1003">Cell membrane</keyword>
<evidence type="ECO:0000256" key="1">
    <source>
        <dbReference type="ARBA" id="ARBA00005020"/>
    </source>
</evidence>
<evidence type="ECO:0000256" key="4">
    <source>
        <dbReference type="ARBA" id="ARBA00022519"/>
    </source>
</evidence>
<keyword evidence="8 13" id="KW-0547">Nucleotide-binding</keyword>
<feature type="binding site" evidence="13">
    <location>
        <begin position="130"/>
        <end position="138"/>
    </location>
    <ligand>
        <name>ATP</name>
        <dbReference type="ChEBI" id="CHEBI:30616"/>
    </ligand>
</feature>
<dbReference type="EMBL" id="QDDL01000005">
    <property type="protein sequence ID" value="PVZ68139.1"/>
    <property type="molecule type" value="Genomic_DNA"/>
</dbReference>
<evidence type="ECO:0000256" key="12">
    <source>
        <dbReference type="ARBA" id="ARBA00023136"/>
    </source>
</evidence>
<keyword evidence="15" id="KW-0830">Ubiquinone</keyword>
<evidence type="ECO:0000259" key="14">
    <source>
        <dbReference type="Pfam" id="PF03109"/>
    </source>
</evidence>
<dbReference type="OrthoDB" id="9795390at2"/>
<evidence type="ECO:0000256" key="7">
    <source>
        <dbReference type="ARBA" id="ARBA00022692"/>
    </source>
</evidence>
<dbReference type="NCBIfam" id="TIGR01982">
    <property type="entry name" value="UbiB"/>
    <property type="match status" value="1"/>
</dbReference>
<dbReference type="InterPro" id="IPR011009">
    <property type="entry name" value="Kinase-like_dom_sf"/>
</dbReference>
<dbReference type="SUPFAM" id="SSF56112">
    <property type="entry name" value="Protein kinase-like (PK-like)"/>
    <property type="match status" value="1"/>
</dbReference>
<proteinExistence type="inferred from homology"/>
<dbReference type="GO" id="GO:0004672">
    <property type="term" value="F:protein kinase activity"/>
    <property type="evidence" value="ECO:0007669"/>
    <property type="project" value="UniProtKB-UniRule"/>
</dbReference>
<keyword evidence="4" id="KW-0997">Cell inner membrane</keyword>
<evidence type="ECO:0000256" key="2">
    <source>
        <dbReference type="ARBA" id="ARBA00009670"/>
    </source>
</evidence>
<dbReference type="InterPro" id="IPR010232">
    <property type="entry name" value="UbiB"/>
</dbReference>
<evidence type="ECO:0000256" key="8">
    <source>
        <dbReference type="ARBA" id="ARBA00022741"/>
    </source>
</evidence>
<feature type="binding site" evidence="13">
    <location>
        <position position="152"/>
    </location>
    <ligand>
        <name>ATP</name>
        <dbReference type="ChEBI" id="CHEBI:30616"/>
    </ligand>
</feature>
<dbReference type="InterPro" id="IPR045308">
    <property type="entry name" value="UbiB_bact"/>
</dbReference>
<dbReference type="PANTHER" id="PTHR10566">
    <property type="entry name" value="CHAPERONE-ACTIVITY OF BC1 COMPLEX CABC1 -RELATED"/>
    <property type="match status" value="1"/>
</dbReference>
<dbReference type="InterPro" id="IPR004147">
    <property type="entry name" value="ABC1_dom"/>
</dbReference>
<evidence type="ECO:0000256" key="6">
    <source>
        <dbReference type="ARBA" id="ARBA00022688"/>
    </source>
</evidence>
<protein>
    <recommendedName>
        <fullName evidence="13">Probable protein kinase UbiB</fullName>
        <ecNumber evidence="13">2.7.-.-</ecNumber>
    </recommendedName>
    <alternativeName>
        <fullName evidence="13">Ubiquinone biosynthesis protein UbiB</fullName>
    </alternativeName>
</protein>
<comment type="function">
    <text evidence="13">Is probably a protein kinase regulator of UbiI activity which is involved in aerobic coenzyme Q (ubiquinone) biosynthesis.</text>
</comment>
<feature type="domain" description="ABC1 atypical kinase-like" evidence="14">
    <location>
        <begin position="93"/>
        <end position="343"/>
    </location>
</feature>
<keyword evidence="11 13" id="KW-1133">Transmembrane helix</keyword>
<keyword evidence="16" id="KW-1185">Reference proteome</keyword>
<name>A0A2V1GRX0_9GAMM</name>
<dbReference type="UniPathway" id="UPA00232"/>
<dbReference type="GO" id="GO:0005886">
    <property type="term" value="C:plasma membrane"/>
    <property type="evidence" value="ECO:0007669"/>
    <property type="project" value="UniProtKB-UniRule"/>
</dbReference>
<dbReference type="GO" id="GO:0006744">
    <property type="term" value="P:ubiquinone biosynthetic process"/>
    <property type="evidence" value="ECO:0007669"/>
    <property type="project" value="UniProtKB-UniPathway"/>
</dbReference>
<evidence type="ECO:0000256" key="10">
    <source>
        <dbReference type="ARBA" id="ARBA00022840"/>
    </source>
</evidence>
<sequence>MKPIYQLLRLFAISRTLIRHRIHEILLANSSFKHFLWLFWLLPWHWFRHPKQSRGKHIRLALEELGPIFIKFGQILSTRRDLLPIDVAEELARLQDQVPPFDKAHSRQIIEKAIGKPMAEVFSDFIAEPLGSASVAQVHAATLHNGDEVVIKVLRPDILPVIEHDLQLMYAFAWLVERFIPDGKRLRPLEVIRDYDKTIHDELDLQREAANASQMRRNTIDTGLIYVPKVYWDYCHTNVMVMERVYGVVPDNIDKLRDLGVDMKILSEKAVQVFFGQVFRDCFFHADMHPGNIFVDITHPEDPTWIAIDCGIVGTLNQHDQRYLADNFLAFFDRDYHRVAELHVESGWVPRDTSVEDFESAIRTVCEPIFERPLSEISFGHFLLRLFQTARRFNMEVQPQLVLLQKTLLNVEGLGRQLYPELDLWATAKPFLKDWMKTQVGPKALWNDVKKNAPYWLETLPELPRLIHEGLQQQRDGREQSQQQAQMLAQIAHSQRQQARSIWFTALGALLLVLAGMQVEDFNQLSLATVSSSSLFLSGLGSLSLLLAWPRKLAIKQ</sequence>
<keyword evidence="7 13" id="KW-0812">Transmembrane</keyword>
<dbReference type="Proteomes" id="UP000244906">
    <property type="component" value="Unassembled WGS sequence"/>
</dbReference>
<keyword evidence="5 13" id="KW-0808">Transferase</keyword>
<evidence type="ECO:0000256" key="3">
    <source>
        <dbReference type="ARBA" id="ARBA00022475"/>
    </source>
</evidence>
<keyword evidence="9 13" id="KW-0418">Kinase</keyword>
<dbReference type="NCBIfam" id="NF003404">
    <property type="entry name" value="PRK04750.1"/>
    <property type="match status" value="1"/>
</dbReference>
<dbReference type="RefSeq" id="WP_116687468.1">
    <property type="nucleotide sequence ID" value="NZ_CAWNYD010000005.1"/>
</dbReference>
<comment type="similarity">
    <text evidence="13">Belongs to the ABC1 family. UbiB subfamily.</text>
</comment>
<feature type="active site" description="Proton acceptor" evidence="13">
    <location>
        <position position="287"/>
    </location>
</feature>
<dbReference type="HAMAP" id="MF_00414">
    <property type="entry name" value="UbiB"/>
    <property type="match status" value="1"/>
</dbReference>
<dbReference type="GO" id="GO:0005524">
    <property type="term" value="F:ATP binding"/>
    <property type="evidence" value="ECO:0007669"/>
    <property type="project" value="UniProtKB-KW"/>
</dbReference>
<keyword evidence="6 13" id="KW-0831">Ubiquinone biosynthesis</keyword>
<accession>A0A2V1GRX0</accession>
<dbReference type="EC" id="2.7.-.-" evidence="13"/>
<dbReference type="AlphaFoldDB" id="A0A2V1GRX0"/>
<evidence type="ECO:0000256" key="5">
    <source>
        <dbReference type="ARBA" id="ARBA00022679"/>
    </source>
</evidence>
<keyword evidence="12 13" id="KW-0472">Membrane</keyword>
<evidence type="ECO:0000313" key="16">
    <source>
        <dbReference type="Proteomes" id="UP000244906"/>
    </source>
</evidence>
<comment type="pathway">
    <text evidence="1 13">Cofactor biosynthesis; ubiquinone biosynthesis [regulation].</text>
</comment>
<keyword evidence="10 13" id="KW-0067">ATP-binding</keyword>
<dbReference type="Pfam" id="PF03109">
    <property type="entry name" value="ABC1"/>
    <property type="match status" value="1"/>
</dbReference>
<dbReference type="CDD" id="cd13972">
    <property type="entry name" value="UbiB"/>
    <property type="match status" value="1"/>
</dbReference>
<comment type="similarity">
    <text evidence="2">Belongs to the protein kinase superfamily. ADCK protein kinase family.</text>
</comment>
<evidence type="ECO:0000256" key="9">
    <source>
        <dbReference type="ARBA" id="ARBA00022777"/>
    </source>
</evidence>
<evidence type="ECO:0000256" key="11">
    <source>
        <dbReference type="ARBA" id="ARBA00022989"/>
    </source>
</evidence>
<reference evidence="15 16" key="1">
    <citation type="submission" date="2018-04" db="EMBL/GenBank/DDBJ databases">
        <title>Thalassorhabdus spongiae gen. nov., sp. nov., isolated from a marine sponge in South-West Iceland.</title>
        <authorList>
            <person name="Knobloch S."/>
            <person name="Daussin A."/>
            <person name="Johannsson R."/>
            <person name="Marteinsson V.T."/>
        </authorList>
    </citation>
    <scope>NUCLEOTIDE SEQUENCE [LARGE SCALE GENOMIC DNA]</scope>
    <source>
        <strain evidence="15 16">Hp12</strain>
    </source>
</reference>
<evidence type="ECO:0000256" key="13">
    <source>
        <dbReference type="HAMAP-Rule" id="MF_00414"/>
    </source>
</evidence>
<dbReference type="InterPro" id="IPR050154">
    <property type="entry name" value="UbiB_kinase"/>
</dbReference>
<gene>
    <name evidence="13" type="primary">ubiB</name>
    <name evidence="15" type="ORF">DC094_12605</name>
</gene>
<organism evidence="15 16">
    <name type="scientific">Pelagibaculum spongiae</name>
    <dbReference type="NCBI Taxonomy" id="2080658"/>
    <lineage>
        <taxon>Bacteria</taxon>
        <taxon>Pseudomonadati</taxon>
        <taxon>Pseudomonadota</taxon>
        <taxon>Gammaproteobacteria</taxon>
        <taxon>Oceanospirillales</taxon>
        <taxon>Pelagibaculum</taxon>
    </lineage>
</organism>